<proteinExistence type="inferred from homology"/>
<dbReference type="PROSITE" id="PS50097">
    <property type="entry name" value="BTB"/>
    <property type="match status" value="1"/>
</dbReference>
<dbReference type="RefSeq" id="YP_010842342.1">
    <property type="nucleotide sequence ID" value="NC_079139.1"/>
</dbReference>
<protein>
    <submittedName>
        <fullName evidence="3">BTB/POZ domain-containing protein</fullName>
    </submittedName>
</protein>
<evidence type="ECO:0000259" key="2">
    <source>
        <dbReference type="PROSITE" id="PS50097"/>
    </source>
</evidence>
<dbReference type="CDD" id="cd18186">
    <property type="entry name" value="BTB_POZ_ZBTB_KLHL-like"/>
    <property type="match status" value="1"/>
</dbReference>
<dbReference type="GeneID" id="80558939"/>
<organism evidence="3 4">
    <name type="scientific">Cotonvirus japonicus</name>
    <dbReference type="NCBI Taxonomy" id="2811091"/>
    <lineage>
        <taxon>Viruses</taxon>
        <taxon>Varidnaviria</taxon>
        <taxon>Bamfordvirae</taxon>
        <taxon>Nucleocytoviricota</taxon>
        <taxon>Megaviricetes</taxon>
        <taxon>Imitervirales</taxon>
        <taxon>Mimiviridae</taxon>
        <taxon>Megamimivirinae</taxon>
        <taxon>Cotonvirus</taxon>
        <taxon>Cotonvirus japonicum</taxon>
    </lineage>
</organism>
<evidence type="ECO:0000313" key="3">
    <source>
        <dbReference type="EMBL" id="BCS83734.1"/>
    </source>
</evidence>
<name>A0ABM7NU75_9VIRU</name>
<evidence type="ECO:0000256" key="1">
    <source>
        <dbReference type="ARBA" id="ARBA00006497"/>
    </source>
</evidence>
<dbReference type="Gene3D" id="3.30.710.10">
    <property type="entry name" value="Potassium Channel Kv1.1, Chain A"/>
    <property type="match status" value="1"/>
</dbReference>
<dbReference type="Pfam" id="PF00651">
    <property type="entry name" value="BTB"/>
    <property type="match status" value="1"/>
</dbReference>
<sequence>MSHRDLFETGIFSDIEIVLQDDIKQTPLKLHKAILYLNSSFFKCMLEERVIKLKETDQSTINVKVFDVDIATDIIKNFYRFGIPTYDWRSSLKYCIISKYFCLKYNLPKK</sequence>
<keyword evidence="4" id="KW-1185">Reference proteome</keyword>
<dbReference type="SUPFAM" id="SSF54695">
    <property type="entry name" value="POZ domain"/>
    <property type="match status" value="1"/>
</dbReference>
<comment type="similarity">
    <text evidence="1">Belongs to the mimivirus BTB/WD family.</text>
</comment>
<dbReference type="InterPro" id="IPR011333">
    <property type="entry name" value="SKP1/BTB/POZ_sf"/>
</dbReference>
<evidence type="ECO:0000313" key="4">
    <source>
        <dbReference type="Proteomes" id="UP001321479"/>
    </source>
</evidence>
<reference evidence="3 4" key="1">
    <citation type="submission" date="2021-02" db="EMBL/GenBank/DDBJ databases">
        <title>Cotonvirus japonicus, which uses Golgi apparatus of host cells for its virion factory, phylogenetically links tailed tupanvirus and icosahedral mimivirus.</title>
        <authorList>
            <person name="Takahashi H."/>
            <person name="Fukaya S."/>
            <person name="Song C."/>
            <person name="Murata K."/>
            <person name="Takemura M."/>
        </authorList>
    </citation>
    <scope>NUCLEOTIDE SEQUENCE [LARGE SCALE GENOMIC DNA]</scope>
</reference>
<accession>A0ABM7NU75</accession>
<dbReference type="InterPro" id="IPR000210">
    <property type="entry name" value="BTB/POZ_dom"/>
</dbReference>
<feature type="domain" description="BTB" evidence="2">
    <location>
        <begin position="13"/>
        <end position="87"/>
    </location>
</feature>
<dbReference type="Proteomes" id="UP001321479">
    <property type="component" value="Segment"/>
</dbReference>
<dbReference type="EMBL" id="AP024483">
    <property type="protein sequence ID" value="BCS83734.1"/>
    <property type="molecule type" value="Genomic_DNA"/>
</dbReference>